<keyword evidence="3" id="KW-1185">Reference proteome</keyword>
<dbReference type="PIRSF" id="PIRSF038971">
    <property type="entry name" value="PhnM"/>
    <property type="match status" value="1"/>
</dbReference>
<evidence type="ECO:0000313" key="3">
    <source>
        <dbReference type="Proteomes" id="UP000322545"/>
    </source>
</evidence>
<accession>A0A1M7HQN6</accession>
<dbReference type="PANTHER" id="PTHR43135:SF3">
    <property type="entry name" value="ALPHA-D-RIBOSE 1-METHYLPHOSPHONATE 5-TRIPHOSPHATE DIPHOSPHATASE"/>
    <property type="match status" value="1"/>
</dbReference>
<dbReference type="GO" id="GO:0016810">
    <property type="term" value="F:hydrolase activity, acting on carbon-nitrogen (but not peptide) bonds"/>
    <property type="evidence" value="ECO:0007669"/>
    <property type="project" value="InterPro"/>
</dbReference>
<dbReference type="InterPro" id="IPR013108">
    <property type="entry name" value="Amidohydro_3"/>
</dbReference>
<feature type="domain" description="Amidohydrolase 3" evidence="1">
    <location>
        <begin position="295"/>
        <end position="362"/>
    </location>
</feature>
<gene>
    <name evidence="2" type="ORF">SAMN05443432_10693</name>
</gene>
<dbReference type="Pfam" id="PF07969">
    <property type="entry name" value="Amidohydro_3"/>
    <property type="match status" value="1"/>
</dbReference>
<dbReference type="NCBIfam" id="NF011987">
    <property type="entry name" value="PRK15446.2-3"/>
    <property type="match status" value="1"/>
</dbReference>
<dbReference type="EMBL" id="FRCB01000006">
    <property type="protein sequence ID" value="SHM30643.1"/>
    <property type="molecule type" value="Genomic_DNA"/>
</dbReference>
<dbReference type="InterPro" id="IPR011059">
    <property type="entry name" value="Metal-dep_hydrolase_composite"/>
</dbReference>
<dbReference type="RefSeq" id="WP_149779925.1">
    <property type="nucleotide sequence ID" value="NZ_FRCB01000006.1"/>
</dbReference>
<dbReference type="InterPro" id="IPR032466">
    <property type="entry name" value="Metal_Hydrolase"/>
</dbReference>
<sequence length="382" mass="40618">MILPDLHLVGARVLLPEGLCDAPLSLSSGRIVEGEVGRVVDLSGYLVLPGIVDIHGDAFEKHLAPRRGAMKDLDQGLIAAEAELAANGITTAILAQFYSWEGGMRGPDFARRVLAALDQVRPRLVTRLLAQLRFETPMLEDYPALQALVAAHAIPYVVFNDHLPHEALAQGKRPPRLTGQALRIGRNPEKHLEYMHALHARMPQLPPALDALCADLSAAGVIMGSHDDRTPETRAEWRARGVRISEFPETLAAAEAAHAAGDAVILGAPNVVRGGSHNGNVSATDLIAMGLCTALASDYHYPSLRRAAFLVSDAGLLPIADAWRLVSAGPAAVLGLTDRGSLTPGQRADILVLDAETRTVRATLSGGCVSYLSGELAARFIS</sequence>
<dbReference type="SUPFAM" id="SSF51338">
    <property type="entry name" value="Composite domain of metallo-dependent hydrolases"/>
    <property type="match status" value="1"/>
</dbReference>
<dbReference type="PANTHER" id="PTHR43135">
    <property type="entry name" value="ALPHA-D-RIBOSE 1-METHYLPHOSPHONATE 5-TRIPHOSPHATE DIPHOSPHATASE"/>
    <property type="match status" value="1"/>
</dbReference>
<proteinExistence type="predicted"/>
<evidence type="ECO:0000313" key="2">
    <source>
        <dbReference type="EMBL" id="SHM30643.1"/>
    </source>
</evidence>
<dbReference type="AlphaFoldDB" id="A0A1M7HQN6"/>
<reference evidence="2 3" key="1">
    <citation type="submission" date="2016-11" db="EMBL/GenBank/DDBJ databases">
        <authorList>
            <person name="Varghese N."/>
            <person name="Submissions S."/>
        </authorList>
    </citation>
    <scope>NUCLEOTIDE SEQUENCE [LARGE SCALE GENOMIC DNA]</scope>
    <source>
        <strain evidence="2 3">DSM 28249</strain>
    </source>
</reference>
<protein>
    <submittedName>
        <fullName evidence="2">Alpha-D-ribose 1-methylphosphonate 5-triphosphate diphosphatase</fullName>
    </submittedName>
</protein>
<dbReference type="InterPro" id="IPR051781">
    <property type="entry name" value="Metallo-dep_Hydrolase"/>
</dbReference>
<dbReference type="Proteomes" id="UP000322545">
    <property type="component" value="Unassembled WGS sequence"/>
</dbReference>
<dbReference type="Gene3D" id="3.20.20.140">
    <property type="entry name" value="Metal-dependent hydrolases"/>
    <property type="match status" value="1"/>
</dbReference>
<dbReference type="SUPFAM" id="SSF51556">
    <property type="entry name" value="Metallo-dependent hydrolases"/>
    <property type="match status" value="1"/>
</dbReference>
<dbReference type="Gene3D" id="2.30.40.10">
    <property type="entry name" value="Urease, subunit C, domain 1"/>
    <property type="match status" value="1"/>
</dbReference>
<organism evidence="2 3">
    <name type="scientific">Roseovarius litoreus</name>
    <dbReference type="NCBI Taxonomy" id="1155722"/>
    <lineage>
        <taxon>Bacteria</taxon>
        <taxon>Pseudomonadati</taxon>
        <taxon>Pseudomonadota</taxon>
        <taxon>Alphaproteobacteria</taxon>
        <taxon>Rhodobacterales</taxon>
        <taxon>Roseobacteraceae</taxon>
        <taxon>Roseovarius</taxon>
    </lineage>
</organism>
<name>A0A1M7HQN6_9RHOB</name>
<evidence type="ECO:0000259" key="1">
    <source>
        <dbReference type="Pfam" id="PF07969"/>
    </source>
</evidence>
<dbReference type="GO" id="GO:0019700">
    <property type="term" value="P:organic phosphonate catabolic process"/>
    <property type="evidence" value="ECO:0007669"/>
    <property type="project" value="InterPro"/>
</dbReference>
<dbReference type="InterPro" id="IPR012696">
    <property type="entry name" value="PhnM"/>
</dbReference>